<reference evidence="7 9" key="1">
    <citation type="submission" date="2018-11" db="EMBL/GenBank/DDBJ databases">
        <title>Shewanella sp. M2.</title>
        <authorList>
            <person name="Hwang Y.J."/>
            <person name="Hwang C.Y."/>
        </authorList>
    </citation>
    <scope>NUCLEOTIDE SEQUENCE [LARGE SCALE GENOMIC DNA]</scope>
    <source>
        <strain evidence="7 9">M2</strain>
    </source>
</reference>
<evidence type="ECO:0000313" key="7">
    <source>
        <dbReference type="EMBL" id="AZG36939.1"/>
    </source>
</evidence>
<keyword evidence="1 4" id="KW-0560">Oxidoreductase</keyword>
<evidence type="ECO:0000256" key="3">
    <source>
        <dbReference type="ARBA" id="ARBA00048782"/>
    </source>
</evidence>
<organism evidence="8 10">
    <name type="scientific">Shewanella psychromarinicola</name>
    <dbReference type="NCBI Taxonomy" id="2487742"/>
    <lineage>
        <taxon>Bacteria</taxon>
        <taxon>Pseudomonadati</taxon>
        <taxon>Pseudomonadota</taxon>
        <taxon>Gammaproteobacteria</taxon>
        <taxon>Alteromonadales</taxon>
        <taxon>Shewanellaceae</taxon>
        <taxon>Shewanella</taxon>
    </lineage>
</organism>
<comment type="function">
    <text evidence="4">Has an important function as a repair enzyme for proteins that have been inactivated by oxidation. Catalyzes the reversible oxidation-reduction of methionine sulfoxide in proteins to methionine.</text>
</comment>
<evidence type="ECO:0000313" key="10">
    <source>
        <dbReference type="Proteomes" id="UP000278855"/>
    </source>
</evidence>
<feature type="domain" description="Peptide methionine sulphoxide reductase MsrA" evidence="6">
    <location>
        <begin position="26"/>
        <end position="175"/>
    </location>
</feature>
<evidence type="ECO:0000256" key="4">
    <source>
        <dbReference type="HAMAP-Rule" id="MF_01401"/>
    </source>
</evidence>
<name>A0A3N4E9A1_9GAMM</name>
<sequence length="197" mass="22451">MKNTLVLIILAASLLFYAANATADKTILAGGCFWCMESDFEKLDGVTDVISGFTGGILKDPTYNGNHDGHFEAVQITYDPSKVSYKELLDYYWVNIDPFDAKGQFCDKGTSYLSAIFVANDKEREIAQQSKRDIEKQFPNNNVITPILNASIFYPIKGDESYHQDYYKNSPIRYHAYRWNCGRDQRLTDIWGDKATH</sequence>
<dbReference type="InterPro" id="IPR036509">
    <property type="entry name" value="Met_Sox_Rdtase_MsrA_sf"/>
</dbReference>
<keyword evidence="5" id="KW-0732">Signal</keyword>
<dbReference type="EMBL" id="RKKB01000001">
    <property type="protein sequence ID" value="RPA34795.1"/>
    <property type="molecule type" value="Genomic_DNA"/>
</dbReference>
<dbReference type="Proteomes" id="UP000278855">
    <property type="component" value="Unassembled WGS sequence"/>
</dbReference>
<dbReference type="OrthoDB" id="4174719at2"/>
<dbReference type="GO" id="GO:0008113">
    <property type="term" value="F:peptide-methionine (S)-S-oxide reductase activity"/>
    <property type="evidence" value="ECO:0007669"/>
    <property type="project" value="UniProtKB-UniRule"/>
</dbReference>
<dbReference type="AlphaFoldDB" id="A0A3N4E9A1"/>
<dbReference type="NCBIfam" id="TIGR00401">
    <property type="entry name" value="msrA"/>
    <property type="match status" value="1"/>
</dbReference>
<dbReference type="Proteomes" id="UP000273778">
    <property type="component" value="Chromosome"/>
</dbReference>
<evidence type="ECO:0000256" key="1">
    <source>
        <dbReference type="ARBA" id="ARBA00023002"/>
    </source>
</evidence>
<keyword evidence="9" id="KW-1185">Reference proteome</keyword>
<comment type="similarity">
    <text evidence="4">Belongs to the MsrA Met sulfoxide reductase family.</text>
</comment>
<dbReference type="EMBL" id="CP034073">
    <property type="protein sequence ID" value="AZG36939.1"/>
    <property type="molecule type" value="Genomic_DNA"/>
</dbReference>
<comment type="catalytic activity">
    <reaction evidence="3 4">
        <text>[thioredoxin]-disulfide + L-methionine + H2O = L-methionine (S)-S-oxide + [thioredoxin]-dithiol</text>
        <dbReference type="Rhea" id="RHEA:19993"/>
        <dbReference type="Rhea" id="RHEA-COMP:10698"/>
        <dbReference type="Rhea" id="RHEA-COMP:10700"/>
        <dbReference type="ChEBI" id="CHEBI:15377"/>
        <dbReference type="ChEBI" id="CHEBI:29950"/>
        <dbReference type="ChEBI" id="CHEBI:50058"/>
        <dbReference type="ChEBI" id="CHEBI:57844"/>
        <dbReference type="ChEBI" id="CHEBI:58772"/>
        <dbReference type="EC" id="1.8.4.11"/>
    </reaction>
</comment>
<reference evidence="8" key="3">
    <citation type="submission" date="2018-11" db="EMBL/GenBank/DDBJ databases">
        <authorList>
            <person name="Hwang Y.J."/>
            <person name="Hwang C.Y."/>
        </authorList>
    </citation>
    <scope>NUCLEOTIDE SEQUENCE</scope>
    <source>
        <strain evidence="8">R106</strain>
    </source>
</reference>
<dbReference type="SUPFAM" id="SSF55068">
    <property type="entry name" value="Peptide methionine sulfoxide reductase"/>
    <property type="match status" value="1"/>
</dbReference>
<comment type="catalytic activity">
    <reaction evidence="2 4">
        <text>L-methionyl-[protein] + [thioredoxin]-disulfide + H2O = L-methionyl-(S)-S-oxide-[protein] + [thioredoxin]-dithiol</text>
        <dbReference type="Rhea" id="RHEA:14217"/>
        <dbReference type="Rhea" id="RHEA-COMP:10698"/>
        <dbReference type="Rhea" id="RHEA-COMP:10700"/>
        <dbReference type="Rhea" id="RHEA-COMP:12313"/>
        <dbReference type="Rhea" id="RHEA-COMP:12315"/>
        <dbReference type="ChEBI" id="CHEBI:15377"/>
        <dbReference type="ChEBI" id="CHEBI:16044"/>
        <dbReference type="ChEBI" id="CHEBI:29950"/>
        <dbReference type="ChEBI" id="CHEBI:44120"/>
        <dbReference type="ChEBI" id="CHEBI:50058"/>
        <dbReference type="EC" id="1.8.4.11"/>
    </reaction>
</comment>
<dbReference type="HAMAP" id="MF_01401">
    <property type="entry name" value="MsrA"/>
    <property type="match status" value="1"/>
</dbReference>
<feature type="chain" id="PRO_5018213131" description="Peptide methionine sulfoxide reductase MsrA" evidence="5">
    <location>
        <begin position="19"/>
        <end position="197"/>
    </location>
</feature>
<dbReference type="Pfam" id="PF01625">
    <property type="entry name" value="PMSR"/>
    <property type="match status" value="1"/>
</dbReference>
<dbReference type="RefSeq" id="WP_124011904.1">
    <property type="nucleotide sequence ID" value="NZ_CP034073.1"/>
</dbReference>
<accession>A0A3N4E9A1</accession>
<evidence type="ECO:0000256" key="5">
    <source>
        <dbReference type="SAM" id="SignalP"/>
    </source>
</evidence>
<evidence type="ECO:0000313" key="8">
    <source>
        <dbReference type="EMBL" id="RPA34795.1"/>
    </source>
</evidence>
<feature type="active site" evidence="4">
    <location>
        <position position="32"/>
    </location>
</feature>
<dbReference type="PANTHER" id="PTHR43774">
    <property type="entry name" value="PEPTIDE METHIONINE SULFOXIDE REDUCTASE"/>
    <property type="match status" value="1"/>
</dbReference>
<dbReference type="PANTHER" id="PTHR43774:SF1">
    <property type="entry name" value="PEPTIDE METHIONINE SULFOXIDE REDUCTASE MSRA 2"/>
    <property type="match status" value="1"/>
</dbReference>
<feature type="signal peptide" evidence="5">
    <location>
        <begin position="1"/>
        <end position="18"/>
    </location>
</feature>
<dbReference type="EC" id="1.8.4.11" evidence="4"/>
<proteinExistence type="inferred from homology"/>
<evidence type="ECO:0000259" key="6">
    <source>
        <dbReference type="Pfam" id="PF01625"/>
    </source>
</evidence>
<protein>
    <recommendedName>
        <fullName evidence="4">Peptide methionine sulfoxide reductase MsrA</fullName>
        <shortName evidence="4">Protein-methionine-S-oxide reductase</shortName>
        <ecNumber evidence="4">1.8.4.11</ecNumber>
    </recommendedName>
    <alternativeName>
        <fullName evidence="4">Peptide-methionine (S)-S-oxide reductase</fullName>
        <shortName evidence="4">Peptide Met(O) reductase</shortName>
    </alternativeName>
</protein>
<dbReference type="InterPro" id="IPR002569">
    <property type="entry name" value="Met_Sox_Rdtase_MsrA_dom"/>
</dbReference>
<reference evidence="10" key="2">
    <citation type="submission" date="2018-11" db="EMBL/GenBank/DDBJ databases">
        <title>Shewanella sp. R106.</title>
        <authorList>
            <person name="Hwang Y.J."/>
            <person name="Hwang C.Y."/>
        </authorList>
    </citation>
    <scope>NUCLEOTIDE SEQUENCE [LARGE SCALE GENOMIC DNA]</scope>
    <source>
        <strain evidence="10">R106</strain>
    </source>
</reference>
<gene>
    <name evidence="4 8" type="primary">msrA</name>
    <name evidence="8" type="ORF">EGC77_03765</name>
    <name evidence="7" type="ORF">EGC80_20095</name>
</gene>
<dbReference type="Gene3D" id="3.30.1060.10">
    <property type="entry name" value="Peptide methionine sulphoxide reductase MsrA"/>
    <property type="match status" value="1"/>
</dbReference>
<evidence type="ECO:0000256" key="2">
    <source>
        <dbReference type="ARBA" id="ARBA00047806"/>
    </source>
</evidence>
<evidence type="ECO:0000313" key="9">
    <source>
        <dbReference type="Proteomes" id="UP000273778"/>
    </source>
</evidence>
<dbReference type="KEGG" id="spsr:EGC80_20095"/>